<dbReference type="AlphaFoldDB" id="A0A3Q0IYF5"/>
<gene>
    <name evidence="8" type="primary">LOC103508992</name>
</gene>
<dbReference type="InterPro" id="IPR050342">
    <property type="entry name" value="HMGB"/>
</dbReference>
<dbReference type="SUPFAM" id="SSF47095">
    <property type="entry name" value="HMG-box"/>
    <property type="match status" value="1"/>
</dbReference>
<proteinExistence type="predicted"/>
<feature type="region of interest" description="Disordered" evidence="5">
    <location>
        <begin position="82"/>
        <end position="113"/>
    </location>
</feature>
<dbReference type="InterPro" id="IPR036910">
    <property type="entry name" value="HMG_box_dom_sf"/>
</dbReference>
<organism evidence="7 8">
    <name type="scientific">Diaphorina citri</name>
    <name type="common">Asian citrus psyllid</name>
    <dbReference type="NCBI Taxonomy" id="121845"/>
    <lineage>
        <taxon>Eukaryota</taxon>
        <taxon>Metazoa</taxon>
        <taxon>Ecdysozoa</taxon>
        <taxon>Arthropoda</taxon>
        <taxon>Hexapoda</taxon>
        <taxon>Insecta</taxon>
        <taxon>Pterygota</taxon>
        <taxon>Neoptera</taxon>
        <taxon>Paraneoptera</taxon>
        <taxon>Hemiptera</taxon>
        <taxon>Sternorrhyncha</taxon>
        <taxon>Psylloidea</taxon>
        <taxon>Psyllidae</taxon>
        <taxon>Diaphorininae</taxon>
        <taxon>Diaphorina</taxon>
    </lineage>
</organism>
<feature type="compositionally biased region" description="Basic and acidic residues" evidence="5">
    <location>
        <begin position="82"/>
        <end position="92"/>
    </location>
</feature>
<protein>
    <submittedName>
        <fullName evidence="8">TOX high mobility group box family member 3</fullName>
    </submittedName>
</protein>
<accession>A0A3Q0IYF5</accession>
<evidence type="ECO:0000256" key="3">
    <source>
        <dbReference type="ARBA" id="ARBA00023242"/>
    </source>
</evidence>
<dbReference type="GO" id="GO:0003677">
    <property type="term" value="F:DNA binding"/>
    <property type="evidence" value="ECO:0007669"/>
    <property type="project" value="UniProtKB-UniRule"/>
</dbReference>
<evidence type="ECO:0000256" key="4">
    <source>
        <dbReference type="PROSITE-ProRule" id="PRU00267"/>
    </source>
</evidence>
<evidence type="ECO:0000313" key="7">
    <source>
        <dbReference type="Proteomes" id="UP000079169"/>
    </source>
</evidence>
<feature type="region of interest" description="Disordered" evidence="5">
    <location>
        <begin position="181"/>
        <end position="226"/>
    </location>
</feature>
<dbReference type="InterPro" id="IPR056513">
    <property type="entry name" value="INO80F"/>
</dbReference>
<dbReference type="RefSeq" id="XP_026679460.1">
    <property type="nucleotide sequence ID" value="XM_026823659.1"/>
</dbReference>
<reference evidence="8" key="1">
    <citation type="submission" date="2025-08" db="UniProtKB">
        <authorList>
            <consortium name="RefSeq"/>
        </authorList>
    </citation>
    <scope>IDENTIFICATION</scope>
</reference>
<dbReference type="Pfam" id="PF24245">
    <property type="entry name" value="INO80F"/>
    <property type="match status" value="1"/>
</dbReference>
<name>A0A3Q0IYF5_DIACI</name>
<keyword evidence="2 4" id="KW-0238">DNA-binding</keyword>
<dbReference type="KEGG" id="dci:103508992"/>
<feature type="DNA-binding region" description="HMG box" evidence="4">
    <location>
        <begin position="108"/>
        <end position="183"/>
    </location>
</feature>
<evidence type="ECO:0000313" key="8">
    <source>
        <dbReference type="RefSeq" id="XP_026679460.1"/>
    </source>
</evidence>
<dbReference type="PANTHER" id="PTHR48112">
    <property type="entry name" value="HIGH MOBILITY GROUP PROTEIN DSP1"/>
    <property type="match status" value="1"/>
</dbReference>
<dbReference type="PROSITE" id="PS50118">
    <property type="entry name" value="HMG_BOX_2"/>
    <property type="match status" value="1"/>
</dbReference>
<dbReference type="Proteomes" id="UP000079169">
    <property type="component" value="Unplaced"/>
</dbReference>
<dbReference type="PaxDb" id="121845-A0A3Q0IYF5"/>
<dbReference type="Gene3D" id="1.10.30.10">
    <property type="entry name" value="High mobility group box domain"/>
    <property type="match status" value="1"/>
</dbReference>
<dbReference type="GO" id="GO:0006357">
    <property type="term" value="P:regulation of transcription by RNA polymerase II"/>
    <property type="evidence" value="ECO:0007669"/>
    <property type="project" value="TreeGrafter"/>
</dbReference>
<feature type="compositionally biased region" description="Low complexity" evidence="5">
    <location>
        <begin position="186"/>
        <end position="219"/>
    </location>
</feature>
<keyword evidence="3 4" id="KW-0539">Nucleus</keyword>
<dbReference type="STRING" id="121845.A0A3Q0IYF5"/>
<evidence type="ECO:0000256" key="2">
    <source>
        <dbReference type="ARBA" id="ARBA00023125"/>
    </source>
</evidence>
<dbReference type="Pfam" id="PF00505">
    <property type="entry name" value="HMG_box"/>
    <property type="match status" value="1"/>
</dbReference>
<comment type="subcellular location">
    <subcellularLocation>
        <location evidence="1">Nucleus</location>
    </subcellularLocation>
</comment>
<dbReference type="InterPro" id="IPR009071">
    <property type="entry name" value="HMG_box_dom"/>
</dbReference>
<evidence type="ECO:0000256" key="1">
    <source>
        <dbReference type="ARBA" id="ARBA00004123"/>
    </source>
</evidence>
<keyword evidence="7" id="KW-1185">Reference proteome</keyword>
<evidence type="ECO:0000259" key="6">
    <source>
        <dbReference type="PROSITE" id="PS50118"/>
    </source>
</evidence>
<dbReference type="OMA" id="RWREAPM"/>
<dbReference type="GO" id="GO:0005634">
    <property type="term" value="C:nucleus"/>
    <property type="evidence" value="ECO:0007669"/>
    <property type="project" value="UniProtKB-SubCell"/>
</dbReference>
<dbReference type="SMART" id="SM00398">
    <property type="entry name" value="HMG"/>
    <property type="match status" value="1"/>
</dbReference>
<feature type="domain" description="HMG box" evidence="6">
    <location>
        <begin position="108"/>
        <end position="183"/>
    </location>
</feature>
<sequence length="226" mass="26271">MYSEESEDDISEYHLYRRKYYLLLERCEAIQLENERIVSRLQRVHKLLLKYRKQRSIIIKHLDQHGDNWREASFVLDLRNRHPSDTSVEKPKALKKKAEKPSRDPNAPKRPANPFFQFCQEQRTLLTDTQTKAGPQTNDPSKQEITKELAKKWNALSHDERKIYYDKYEQSKIKYKADIEEYKARSQPSTGSSTVTSTSTSAMSTSTVPTSTTNIVSTPLSGQVDK</sequence>
<dbReference type="GeneID" id="103508992"/>
<evidence type="ECO:0000256" key="5">
    <source>
        <dbReference type="SAM" id="MobiDB-lite"/>
    </source>
</evidence>
<dbReference type="PANTHER" id="PTHR48112:SF22">
    <property type="entry name" value="MITOCHONDRIAL TRANSCRIPTION FACTOR A, ISOFORM B"/>
    <property type="match status" value="1"/>
</dbReference>